<dbReference type="Proteomes" id="UP000502331">
    <property type="component" value="Chromosome"/>
</dbReference>
<name>A0A6H0SNI5_9MICC</name>
<feature type="region of interest" description="Disordered" evidence="1">
    <location>
        <begin position="1"/>
        <end position="24"/>
    </location>
</feature>
<protein>
    <submittedName>
        <fullName evidence="2">Uncharacterized protein</fullName>
    </submittedName>
</protein>
<dbReference type="AlphaFoldDB" id="A0A6H0SNI5"/>
<reference evidence="2 3" key="1">
    <citation type="submission" date="2018-09" db="EMBL/GenBank/DDBJ databases">
        <title>Glutamicibacter mishrai S5-52T (LMG 29155T = KCTC 39846T).</title>
        <authorList>
            <person name="Das S.K."/>
        </authorList>
    </citation>
    <scope>NUCLEOTIDE SEQUENCE [LARGE SCALE GENOMIC DNA]</scope>
    <source>
        <strain evidence="2 3">S5-52</strain>
    </source>
</reference>
<evidence type="ECO:0000313" key="3">
    <source>
        <dbReference type="Proteomes" id="UP000502331"/>
    </source>
</evidence>
<gene>
    <name evidence="2" type="ORF">D3791_10695</name>
</gene>
<dbReference type="EMBL" id="CP032549">
    <property type="protein sequence ID" value="QIV87547.1"/>
    <property type="molecule type" value="Genomic_DNA"/>
</dbReference>
<evidence type="ECO:0000313" key="2">
    <source>
        <dbReference type="EMBL" id="QIV87547.1"/>
    </source>
</evidence>
<sequence length="140" mass="14911">MTVNTAGHAGLHNDTNAEVNRLGQDTGRRNVTSLLINGWTASAIEIQRQNDRCYLRITGLNGSAATSSRFMDMPAGFQSPMILETYPQRDSSGTIKQGITLSLSGGFTMLSGTVHGTASAREISWPCTANWPATLPGVAI</sequence>
<organism evidence="2 3">
    <name type="scientific">Glutamicibacter mishrai</name>
    <dbReference type="NCBI Taxonomy" id="1775880"/>
    <lineage>
        <taxon>Bacteria</taxon>
        <taxon>Bacillati</taxon>
        <taxon>Actinomycetota</taxon>
        <taxon>Actinomycetes</taxon>
        <taxon>Micrococcales</taxon>
        <taxon>Micrococcaceae</taxon>
        <taxon>Glutamicibacter</taxon>
    </lineage>
</organism>
<proteinExistence type="predicted"/>
<accession>A0A6H0SNI5</accession>
<keyword evidence="3" id="KW-1185">Reference proteome</keyword>
<evidence type="ECO:0000256" key="1">
    <source>
        <dbReference type="SAM" id="MobiDB-lite"/>
    </source>
</evidence>